<dbReference type="PANTHER" id="PTHR21089">
    <property type="entry name" value="SHIKIMATE DEHYDROGENASE"/>
    <property type="match status" value="1"/>
</dbReference>
<dbReference type="InterPro" id="IPR013708">
    <property type="entry name" value="Shikimate_DH-bd_N"/>
</dbReference>
<dbReference type="Proteomes" id="UP000649739">
    <property type="component" value="Unassembled WGS sequence"/>
</dbReference>
<dbReference type="InterPro" id="IPR036291">
    <property type="entry name" value="NAD(P)-bd_dom_sf"/>
</dbReference>
<dbReference type="NCBIfam" id="NF001311">
    <property type="entry name" value="PRK00258.1-3"/>
    <property type="match status" value="1"/>
</dbReference>
<accession>A0A8J3B9C5</accession>
<evidence type="ECO:0000259" key="3">
    <source>
        <dbReference type="Pfam" id="PF03807"/>
    </source>
</evidence>
<dbReference type="AlphaFoldDB" id="A0A8J3B9C5"/>
<dbReference type="EMBL" id="BMQB01000002">
    <property type="protein sequence ID" value="GGJ86439.1"/>
    <property type="molecule type" value="Genomic_DNA"/>
</dbReference>
<name>A0A8J3B9C5_9ACTN</name>
<organism evidence="6 7">
    <name type="scientific">Pilimelia anulata</name>
    <dbReference type="NCBI Taxonomy" id="53371"/>
    <lineage>
        <taxon>Bacteria</taxon>
        <taxon>Bacillati</taxon>
        <taxon>Actinomycetota</taxon>
        <taxon>Actinomycetes</taxon>
        <taxon>Micromonosporales</taxon>
        <taxon>Micromonosporaceae</taxon>
        <taxon>Pilimelia</taxon>
    </lineage>
</organism>
<dbReference type="GO" id="GO:0050661">
    <property type="term" value="F:NADP binding"/>
    <property type="evidence" value="ECO:0007669"/>
    <property type="project" value="TreeGrafter"/>
</dbReference>
<dbReference type="SUPFAM" id="SSF53223">
    <property type="entry name" value="Aminoacid dehydrogenase-like, N-terminal domain"/>
    <property type="match status" value="1"/>
</dbReference>
<keyword evidence="7" id="KW-1185">Reference proteome</keyword>
<evidence type="ECO:0000313" key="7">
    <source>
        <dbReference type="Proteomes" id="UP000649739"/>
    </source>
</evidence>
<comment type="caution">
    <text evidence="6">The sequence shown here is derived from an EMBL/GenBank/DDBJ whole genome shotgun (WGS) entry which is preliminary data.</text>
</comment>
<gene>
    <name evidence="6" type="primary">aroE</name>
    <name evidence="6" type="ORF">GCM10010123_15030</name>
</gene>
<dbReference type="GO" id="GO:0004764">
    <property type="term" value="F:shikimate 3-dehydrogenase (NADP+) activity"/>
    <property type="evidence" value="ECO:0007669"/>
    <property type="project" value="InterPro"/>
</dbReference>
<proteinExistence type="predicted"/>
<evidence type="ECO:0000256" key="2">
    <source>
        <dbReference type="ARBA" id="ARBA00023141"/>
    </source>
</evidence>
<evidence type="ECO:0000259" key="4">
    <source>
        <dbReference type="Pfam" id="PF08501"/>
    </source>
</evidence>
<evidence type="ECO:0000259" key="5">
    <source>
        <dbReference type="Pfam" id="PF18317"/>
    </source>
</evidence>
<dbReference type="GO" id="GO:0009073">
    <property type="term" value="P:aromatic amino acid family biosynthetic process"/>
    <property type="evidence" value="ECO:0007669"/>
    <property type="project" value="UniProtKB-KW"/>
</dbReference>
<dbReference type="Pfam" id="PF03807">
    <property type="entry name" value="F420_oxidored"/>
    <property type="match status" value="1"/>
</dbReference>
<feature type="domain" description="Pyrroline-5-carboxylate reductase catalytic N-terminal" evidence="3">
    <location>
        <begin position="125"/>
        <end position="215"/>
    </location>
</feature>
<dbReference type="RefSeq" id="WP_189169278.1">
    <property type="nucleotide sequence ID" value="NZ_BMQB01000002.1"/>
</dbReference>
<dbReference type="GO" id="GO:0009423">
    <property type="term" value="P:chorismate biosynthetic process"/>
    <property type="evidence" value="ECO:0007669"/>
    <property type="project" value="TreeGrafter"/>
</dbReference>
<feature type="domain" description="SDH C-terminal" evidence="5">
    <location>
        <begin position="238"/>
        <end position="268"/>
    </location>
</feature>
<sequence>MSGRRAAVVGHPIAHSLSPVLHNAGYAAAGLAEWTYDALDLEPGGALAQLLHDEDPRWAGISVTMPLKGEALSAASGASSTARLVGAANTLIRRPTGWYADNTDVTGMGGVLQAVKAPVGGAATVLGAGGTARAVLAALGRYGVKSAVVVARRAGAVAALHPIARAVGLRLRHGPWDRAAEHLGADVVVSALPPGVADDLAGAAQWAPDGVYVDVLYDPWPTPLATAAAAAGVRVASGLDLLLAQSFDQFTHFTGEPAPQAAMRAALLDARPDWVPADHGSAGPA</sequence>
<dbReference type="Pfam" id="PF18317">
    <property type="entry name" value="SDH_C"/>
    <property type="match status" value="1"/>
</dbReference>
<dbReference type="Gene3D" id="3.40.50.10860">
    <property type="entry name" value="Leucine Dehydrogenase, chain A, domain 1"/>
    <property type="match status" value="1"/>
</dbReference>
<dbReference type="SUPFAM" id="SSF51735">
    <property type="entry name" value="NAD(P)-binding Rossmann-fold domains"/>
    <property type="match status" value="1"/>
</dbReference>
<reference evidence="6" key="2">
    <citation type="submission" date="2020-09" db="EMBL/GenBank/DDBJ databases">
        <authorList>
            <person name="Sun Q."/>
            <person name="Ohkuma M."/>
        </authorList>
    </citation>
    <scope>NUCLEOTIDE SEQUENCE</scope>
    <source>
        <strain evidence="6">JCM 3090</strain>
    </source>
</reference>
<feature type="domain" description="Shikimate dehydrogenase substrate binding N-terminal" evidence="4">
    <location>
        <begin position="8"/>
        <end position="91"/>
    </location>
</feature>
<evidence type="ECO:0000313" key="6">
    <source>
        <dbReference type="EMBL" id="GGJ86439.1"/>
    </source>
</evidence>
<dbReference type="Gene3D" id="3.40.50.720">
    <property type="entry name" value="NAD(P)-binding Rossmann-like Domain"/>
    <property type="match status" value="1"/>
</dbReference>
<dbReference type="InterPro" id="IPR046346">
    <property type="entry name" value="Aminoacid_DH-like_N_sf"/>
</dbReference>
<evidence type="ECO:0000256" key="1">
    <source>
        <dbReference type="ARBA" id="ARBA00004871"/>
    </source>
</evidence>
<dbReference type="InterPro" id="IPR028939">
    <property type="entry name" value="P5C_Rdtase_cat_N"/>
</dbReference>
<keyword evidence="2" id="KW-0057">Aromatic amino acid biosynthesis</keyword>
<comment type="pathway">
    <text evidence="1">Metabolic intermediate biosynthesis; chorismate biosynthesis; chorismate from D-erythrose 4-phosphate and phosphoenolpyruvate: step 4/7.</text>
</comment>
<dbReference type="GO" id="GO:0005829">
    <property type="term" value="C:cytosol"/>
    <property type="evidence" value="ECO:0007669"/>
    <property type="project" value="TreeGrafter"/>
</dbReference>
<keyword evidence="2" id="KW-0028">Amino-acid biosynthesis</keyword>
<reference evidence="6" key="1">
    <citation type="journal article" date="2014" name="Int. J. Syst. Evol. Microbiol.">
        <title>Complete genome sequence of Corynebacterium casei LMG S-19264T (=DSM 44701T), isolated from a smear-ripened cheese.</title>
        <authorList>
            <consortium name="US DOE Joint Genome Institute (JGI-PGF)"/>
            <person name="Walter F."/>
            <person name="Albersmeier A."/>
            <person name="Kalinowski J."/>
            <person name="Ruckert C."/>
        </authorList>
    </citation>
    <scope>NUCLEOTIDE SEQUENCE</scope>
    <source>
        <strain evidence="6">JCM 3090</strain>
    </source>
</reference>
<dbReference type="InterPro" id="IPR022893">
    <property type="entry name" value="Shikimate_DH_fam"/>
</dbReference>
<dbReference type="PANTHER" id="PTHR21089:SF1">
    <property type="entry name" value="BIFUNCTIONAL 3-DEHYDROQUINATE DEHYDRATASE_SHIKIMATE DEHYDROGENASE, CHLOROPLASTIC"/>
    <property type="match status" value="1"/>
</dbReference>
<protein>
    <submittedName>
        <fullName evidence="6">Shikimate 5-dehydrogenase</fullName>
    </submittedName>
</protein>
<dbReference type="InterPro" id="IPR041121">
    <property type="entry name" value="SDH_C"/>
</dbReference>
<dbReference type="GO" id="GO:0019632">
    <property type="term" value="P:shikimate metabolic process"/>
    <property type="evidence" value="ECO:0007669"/>
    <property type="project" value="TreeGrafter"/>
</dbReference>
<dbReference type="Pfam" id="PF08501">
    <property type="entry name" value="Shikimate_dh_N"/>
    <property type="match status" value="1"/>
</dbReference>